<keyword evidence="6" id="KW-0472">Membrane</keyword>
<proteinExistence type="inferred from homology"/>
<dbReference type="PANTHER" id="PTHR30026">
    <property type="entry name" value="OUTER MEMBRANE PROTEIN TOLC"/>
    <property type="match status" value="1"/>
</dbReference>
<dbReference type="AlphaFoldDB" id="M1PB68"/>
<accession>M1PB68</accession>
<dbReference type="eggNOG" id="COG1538">
    <property type="taxonomic scope" value="Bacteria"/>
</dbReference>
<keyword evidence="7" id="KW-0998">Cell outer membrane</keyword>
<evidence type="ECO:0000313" key="9">
    <source>
        <dbReference type="EMBL" id="AGF76985.1"/>
    </source>
</evidence>
<comment type="subcellular location">
    <subcellularLocation>
        <location evidence="1">Cell outer membrane</location>
    </subcellularLocation>
</comment>
<dbReference type="Proteomes" id="UP000011721">
    <property type="component" value="Chromosome"/>
</dbReference>
<protein>
    <submittedName>
        <fullName evidence="9">Outer membrane protein</fullName>
    </submittedName>
</protein>
<dbReference type="STRING" id="1167006.UWK_00400"/>
<dbReference type="GO" id="GO:0015562">
    <property type="term" value="F:efflux transmembrane transporter activity"/>
    <property type="evidence" value="ECO:0007669"/>
    <property type="project" value="InterPro"/>
</dbReference>
<comment type="similarity">
    <text evidence="2">Belongs to the outer membrane factor (OMF) (TC 1.B.17) family.</text>
</comment>
<dbReference type="GO" id="GO:1990281">
    <property type="term" value="C:efflux pump complex"/>
    <property type="evidence" value="ECO:0007669"/>
    <property type="project" value="TreeGrafter"/>
</dbReference>
<evidence type="ECO:0000256" key="2">
    <source>
        <dbReference type="ARBA" id="ARBA00007613"/>
    </source>
</evidence>
<evidence type="ECO:0000256" key="4">
    <source>
        <dbReference type="ARBA" id="ARBA00022452"/>
    </source>
</evidence>
<keyword evidence="3" id="KW-0813">Transport</keyword>
<evidence type="ECO:0000256" key="5">
    <source>
        <dbReference type="ARBA" id="ARBA00022692"/>
    </source>
</evidence>
<dbReference type="SUPFAM" id="SSF56954">
    <property type="entry name" value="Outer membrane efflux proteins (OEP)"/>
    <property type="match status" value="1"/>
</dbReference>
<dbReference type="InterPro" id="IPR003423">
    <property type="entry name" value="OMP_efflux"/>
</dbReference>
<evidence type="ECO:0000256" key="6">
    <source>
        <dbReference type="ARBA" id="ARBA00023136"/>
    </source>
</evidence>
<dbReference type="RefSeq" id="WP_015402683.1">
    <property type="nucleotide sequence ID" value="NC_020304.1"/>
</dbReference>
<dbReference type="PANTHER" id="PTHR30026:SF20">
    <property type="entry name" value="OUTER MEMBRANE PROTEIN TOLC"/>
    <property type="match status" value="1"/>
</dbReference>
<evidence type="ECO:0000256" key="7">
    <source>
        <dbReference type="ARBA" id="ARBA00023237"/>
    </source>
</evidence>
<evidence type="ECO:0000256" key="3">
    <source>
        <dbReference type="ARBA" id="ARBA00022448"/>
    </source>
</evidence>
<dbReference type="InterPro" id="IPR051906">
    <property type="entry name" value="TolC-like"/>
</dbReference>
<keyword evidence="5" id="KW-0812">Transmembrane</keyword>
<keyword evidence="8" id="KW-0175">Coiled coil</keyword>
<dbReference type="Gene3D" id="1.20.1600.10">
    <property type="entry name" value="Outer membrane efflux proteins (OEP)"/>
    <property type="match status" value="1"/>
</dbReference>
<sequence>MSREEPFINIRLKKILSCLIACLFLHVMGISAFALDLVTALRIAQENDARFKVEQMDAEAKNADGWAQVAALGPRLAVSGKIMRSNLEYSPEDIAELEDRHLNFYDDEVAVILEQPLIDLEKIYRARRGSCEMDIAAMELRKAREQLVVRVVERYFAQVSAQDELKFANAKLQILESQLETARTGHALGLEDQSALYDILARYETTKAISAVQEAKLVDAREALSETLGEPVLEELKGLDEEDSFFELLGNDFEYWLQTAKENNVDCSISRLQSEAARLDEKISMGRFLPALNFFVEYERTSPSDDLNGYGWERDRTDCGIKLQMELLSGGRDLADFIAREKRYRAAKQRIVATQRSIVRQTTATWNSLQRILVSIEAYKNAVEANRKSLQIKEENFKEGLQPMLDVLNVQRDFFIVSNRYQNARYSYITTLIHFKQLVGTLSDTDMALQIDAKL</sequence>
<dbReference type="GO" id="GO:0009279">
    <property type="term" value="C:cell outer membrane"/>
    <property type="evidence" value="ECO:0007669"/>
    <property type="project" value="UniProtKB-SubCell"/>
</dbReference>
<evidence type="ECO:0000256" key="1">
    <source>
        <dbReference type="ARBA" id="ARBA00004442"/>
    </source>
</evidence>
<evidence type="ECO:0000256" key="8">
    <source>
        <dbReference type="SAM" id="Coils"/>
    </source>
</evidence>
<dbReference type="EMBL" id="CP003985">
    <property type="protein sequence ID" value="AGF76985.1"/>
    <property type="molecule type" value="Genomic_DNA"/>
</dbReference>
<reference evidence="10" key="1">
    <citation type="journal article" date="2013" name="Stand. Genomic Sci.">
        <title>Complete genome sequence of Desulfocapsa sulfexigens, a marine deltaproteobacterium specialized in disproportionating inorganic sulfur compounds.</title>
        <authorList>
            <person name="Finster K.W."/>
            <person name="Kjeldsen K.U."/>
            <person name="Kube M."/>
            <person name="Reinhardt R."/>
            <person name="Mussmann M."/>
            <person name="Amann R."/>
            <person name="Schreiber L."/>
        </authorList>
    </citation>
    <scope>NUCLEOTIDE SEQUENCE [LARGE SCALE GENOMIC DNA]</scope>
    <source>
        <strain evidence="10">DSM 10523 / SB164P1</strain>
    </source>
</reference>
<dbReference type="KEGG" id="dsf:UWK_00400"/>
<dbReference type="HOGENOM" id="CLU_012817_0_2_7"/>
<keyword evidence="4" id="KW-1134">Transmembrane beta strand</keyword>
<evidence type="ECO:0000313" key="10">
    <source>
        <dbReference type="Proteomes" id="UP000011721"/>
    </source>
</evidence>
<name>M1PB68_DESSD</name>
<organism evidence="9 10">
    <name type="scientific">Desulfocapsa sulfexigens (strain DSM 10523 / SB164P1)</name>
    <dbReference type="NCBI Taxonomy" id="1167006"/>
    <lineage>
        <taxon>Bacteria</taxon>
        <taxon>Pseudomonadati</taxon>
        <taxon>Thermodesulfobacteriota</taxon>
        <taxon>Desulfobulbia</taxon>
        <taxon>Desulfobulbales</taxon>
        <taxon>Desulfocapsaceae</taxon>
        <taxon>Desulfocapsa</taxon>
    </lineage>
</organism>
<feature type="coiled-coil region" evidence="8">
    <location>
        <begin position="158"/>
        <end position="185"/>
    </location>
</feature>
<dbReference type="Pfam" id="PF02321">
    <property type="entry name" value="OEP"/>
    <property type="match status" value="2"/>
</dbReference>
<dbReference type="OrthoDB" id="5431639at2"/>
<dbReference type="GO" id="GO:0015288">
    <property type="term" value="F:porin activity"/>
    <property type="evidence" value="ECO:0007669"/>
    <property type="project" value="TreeGrafter"/>
</dbReference>
<gene>
    <name evidence="9" type="ordered locus">UWK_00400</name>
</gene>
<keyword evidence="10" id="KW-1185">Reference proteome</keyword>